<evidence type="ECO:0000313" key="1">
    <source>
        <dbReference type="EMBL" id="KNC70249.1"/>
    </source>
</evidence>
<evidence type="ECO:0008006" key="3">
    <source>
        <dbReference type="Google" id="ProtNLM"/>
    </source>
</evidence>
<dbReference type="STRING" id="667725.A0A0L0F0X6"/>
<dbReference type="OrthoDB" id="16262at2759"/>
<protein>
    <recommendedName>
        <fullName evidence="3">Thiamine pyrophosphate enzyme central domain-containing protein</fullName>
    </recommendedName>
</protein>
<accession>A0A0L0F0X6</accession>
<proteinExistence type="predicted"/>
<organism evidence="1 2">
    <name type="scientific">Sphaeroforma arctica JP610</name>
    <dbReference type="NCBI Taxonomy" id="667725"/>
    <lineage>
        <taxon>Eukaryota</taxon>
        <taxon>Ichthyosporea</taxon>
        <taxon>Ichthyophonida</taxon>
        <taxon>Sphaeroforma</taxon>
    </lineage>
</organism>
<name>A0A0L0F0X6_9EUKA</name>
<gene>
    <name evidence="1" type="ORF">SARC_17229</name>
</gene>
<dbReference type="GeneID" id="25917733"/>
<dbReference type="EMBL" id="KQ251703">
    <property type="protein sequence ID" value="KNC70249.1"/>
    <property type="molecule type" value="Genomic_DNA"/>
</dbReference>
<evidence type="ECO:0000313" key="2">
    <source>
        <dbReference type="Proteomes" id="UP000054560"/>
    </source>
</evidence>
<dbReference type="AlphaFoldDB" id="A0A0L0F0X6"/>
<dbReference type="eggNOG" id="KOG1185">
    <property type="taxonomic scope" value="Eukaryota"/>
</dbReference>
<dbReference type="RefSeq" id="XP_014144151.1">
    <property type="nucleotide sequence ID" value="XM_014288676.1"/>
</dbReference>
<feature type="non-terminal residue" evidence="1">
    <location>
        <position position="81"/>
    </location>
</feature>
<sequence length="81" mass="8838">MHTPDLFDILPGKLISLSIPTYCNGKARGLLGGPATPKGMNFMHNRRDALKEADLIILCGVVCDFRLKYGMAIPYATTLVT</sequence>
<keyword evidence="2" id="KW-1185">Reference proteome</keyword>
<reference evidence="1 2" key="1">
    <citation type="submission" date="2011-02" db="EMBL/GenBank/DDBJ databases">
        <title>The Genome Sequence of Sphaeroforma arctica JP610.</title>
        <authorList>
            <consortium name="The Broad Institute Genome Sequencing Platform"/>
            <person name="Russ C."/>
            <person name="Cuomo C."/>
            <person name="Young S.K."/>
            <person name="Zeng Q."/>
            <person name="Gargeya S."/>
            <person name="Alvarado L."/>
            <person name="Berlin A."/>
            <person name="Chapman S.B."/>
            <person name="Chen Z."/>
            <person name="Freedman E."/>
            <person name="Gellesch M."/>
            <person name="Goldberg J."/>
            <person name="Griggs A."/>
            <person name="Gujja S."/>
            <person name="Heilman E."/>
            <person name="Heiman D."/>
            <person name="Howarth C."/>
            <person name="Mehta T."/>
            <person name="Neiman D."/>
            <person name="Pearson M."/>
            <person name="Roberts A."/>
            <person name="Saif S."/>
            <person name="Shea T."/>
            <person name="Shenoy N."/>
            <person name="Sisk P."/>
            <person name="Stolte C."/>
            <person name="Sykes S."/>
            <person name="White J."/>
            <person name="Yandava C."/>
            <person name="Burger G."/>
            <person name="Gray M.W."/>
            <person name="Holland P.W.H."/>
            <person name="King N."/>
            <person name="Lang F.B.F."/>
            <person name="Roger A.J."/>
            <person name="Ruiz-Trillo I."/>
            <person name="Haas B."/>
            <person name="Nusbaum C."/>
            <person name="Birren B."/>
        </authorList>
    </citation>
    <scope>NUCLEOTIDE SEQUENCE [LARGE SCALE GENOMIC DNA]</scope>
    <source>
        <strain evidence="1 2">JP610</strain>
    </source>
</reference>
<dbReference type="Proteomes" id="UP000054560">
    <property type="component" value="Unassembled WGS sequence"/>
</dbReference>